<keyword evidence="2" id="KW-1185">Reference proteome</keyword>
<sequence>MKVAVKINGLLLDQVRRDLARPHFFAHERVGFLTAGAAASPDGLMLLVRGYIPVGDEDYEVAPNVGARIGSNAMRKAAQAAYRPASTLLHVHTHGGRGYPRFSGVDLESARTFVPGFFQSCPKMPHGLLVLSNDAATGILWLDPRKRPIPIDRFIRIDQPIVEQWRAQYELA</sequence>
<keyword evidence="1" id="KW-0614">Plasmid</keyword>
<protein>
    <recommendedName>
        <fullName evidence="3">JAB domain-containing protein</fullName>
    </recommendedName>
</protein>
<dbReference type="RefSeq" id="WP_193445224.1">
    <property type="nucleotide sequence ID" value="NZ_BSOQ01000008.1"/>
</dbReference>
<geneLocation type="plasmid" evidence="1 2">
    <name>pRinCIP108029d</name>
</geneLocation>
<proteinExistence type="predicted"/>
<dbReference type="Proteomes" id="UP001322785">
    <property type="component" value="Plasmid pRinCIP108029d"/>
</dbReference>
<evidence type="ECO:0000313" key="2">
    <source>
        <dbReference type="Proteomes" id="UP001322785"/>
    </source>
</evidence>
<name>A0ABZ1DT77_9HYPH</name>
<reference evidence="1 2" key="1">
    <citation type="submission" date="2023-12" db="EMBL/GenBank/DDBJ databases">
        <authorList>
            <person name="Menendez E."/>
            <person name="Kaur S."/>
            <person name="Flores-Felix J.D."/>
            <person name="diCenzo G.C."/>
            <person name="Peix A."/>
            <person name="Velazquez E."/>
        </authorList>
    </citation>
    <scope>NUCLEOTIDE SEQUENCE [LARGE SCALE GENOMIC DNA]</scope>
    <source>
        <strain evidence="1 2">CIP 108029</strain>
        <plasmid evidence="1 2">pRinCIP108029d</plasmid>
    </source>
</reference>
<organism evidence="1 2">
    <name type="scientific">Rhizobium indigoferae</name>
    <dbReference type="NCBI Taxonomy" id="158891"/>
    <lineage>
        <taxon>Bacteria</taxon>
        <taxon>Pseudomonadati</taxon>
        <taxon>Pseudomonadota</taxon>
        <taxon>Alphaproteobacteria</taxon>
        <taxon>Hyphomicrobiales</taxon>
        <taxon>Rhizobiaceae</taxon>
        <taxon>Rhizobium/Agrobacterium group</taxon>
        <taxon>Rhizobium</taxon>
    </lineage>
</organism>
<dbReference type="EMBL" id="CP140637">
    <property type="protein sequence ID" value="WRW39432.1"/>
    <property type="molecule type" value="Genomic_DNA"/>
</dbReference>
<gene>
    <name evidence="1" type="ORF">U5G49_006508</name>
</gene>
<accession>A0ABZ1DT77</accession>
<evidence type="ECO:0008006" key="3">
    <source>
        <dbReference type="Google" id="ProtNLM"/>
    </source>
</evidence>
<evidence type="ECO:0000313" key="1">
    <source>
        <dbReference type="EMBL" id="WRW39432.1"/>
    </source>
</evidence>